<evidence type="ECO:0000256" key="1">
    <source>
        <dbReference type="SAM" id="MobiDB-lite"/>
    </source>
</evidence>
<dbReference type="EMBL" id="KB932215">
    <property type="protein sequence ID" value="KCV67600.1"/>
    <property type="molecule type" value="Genomic_DNA"/>
</dbReference>
<feature type="region of interest" description="Disordered" evidence="1">
    <location>
        <begin position="1"/>
        <end position="117"/>
    </location>
</feature>
<gene>
    <name evidence="2" type="ORF">H696_05867</name>
</gene>
<reference evidence="2" key="1">
    <citation type="submission" date="2013-04" db="EMBL/GenBank/DDBJ databases">
        <title>The Genome Sequence of Fonticula alba ATCC 38817.</title>
        <authorList>
            <consortium name="The Broad Institute Genomics Platform"/>
            <person name="Russ C."/>
            <person name="Cuomo C."/>
            <person name="Burger G."/>
            <person name="Gray M.W."/>
            <person name="Holland P.W.H."/>
            <person name="King N."/>
            <person name="Lang F.B.F."/>
            <person name="Roger A.J."/>
            <person name="Ruiz-Trillo I."/>
            <person name="Brown M."/>
            <person name="Walker B."/>
            <person name="Young S."/>
            <person name="Zeng Q."/>
            <person name="Gargeya S."/>
            <person name="Fitzgerald M."/>
            <person name="Haas B."/>
            <person name="Abouelleil A."/>
            <person name="Allen A.W."/>
            <person name="Alvarado L."/>
            <person name="Arachchi H.M."/>
            <person name="Berlin A.M."/>
            <person name="Chapman S.B."/>
            <person name="Gainer-Dewar J."/>
            <person name="Goldberg J."/>
            <person name="Griggs A."/>
            <person name="Gujja S."/>
            <person name="Hansen M."/>
            <person name="Howarth C."/>
            <person name="Imamovic A."/>
            <person name="Ireland A."/>
            <person name="Larimer J."/>
            <person name="McCowan C."/>
            <person name="Murphy C."/>
            <person name="Pearson M."/>
            <person name="Poon T.W."/>
            <person name="Priest M."/>
            <person name="Roberts A."/>
            <person name="Saif S."/>
            <person name="Shea T."/>
            <person name="Sisk P."/>
            <person name="Sykes S."/>
            <person name="Wortman J."/>
            <person name="Nusbaum C."/>
            <person name="Birren B."/>
        </authorList>
    </citation>
    <scope>NUCLEOTIDE SEQUENCE [LARGE SCALE GENOMIC DNA]</scope>
    <source>
        <strain evidence="2">ATCC 38817</strain>
    </source>
</reference>
<feature type="compositionally biased region" description="Polar residues" evidence="1">
    <location>
        <begin position="47"/>
        <end position="60"/>
    </location>
</feature>
<name>A0A058Z029_FONAL</name>
<dbReference type="RefSeq" id="XP_009497938.1">
    <property type="nucleotide sequence ID" value="XM_009499663.1"/>
</dbReference>
<evidence type="ECO:0000313" key="2">
    <source>
        <dbReference type="EMBL" id="KCV67600.1"/>
    </source>
</evidence>
<dbReference type="GeneID" id="20530592"/>
<proteinExistence type="predicted"/>
<feature type="compositionally biased region" description="Basic and acidic residues" evidence="1">
    <location>
        <begin position="72"/>
        <end position="99"/>
    </location>
</feature>
<dbReference type="Proteomes" id="UP000030693">
    <property type="component" value="Unassembled WGS sequence"/>
</dbReference>
<accession>A0A058Z029</accession>
<feature type="compositionally biased region" description="Low complexity" evidence="1">
    <location>
        <begin position="7"/>
        <end position="19"/>
    </location>
</feature>
<feature type="compositionally biased region" description="Basic and acidic residues" evidence="1">
    <location>
        <begin position="22"/>
        <end position="35"/>
    </location>
</feature>
<sequence length="117" mass="12905">MNKNPEQPSQQQQQNLQHQRQQRQEPTGERPDRLESVGAEGDVHAQAAQQPARNLSQSNADAPHEAQAQGLHDIEADQQKQDRRAGQSERLDSIDDKPTPELFQASAADQENPAPGG</sequence>
<evidence type="ECO:0000313" key="3">
    <source>
        <dbReference type="Proteomes" id="UP000030693"/>
    </source>
</evidence>
<keyword evidence="3" id="KW-1185">Reference proteome</keyword>
<organism evidence="2">
    <name type="scientific">Fonticula alba</name>
    <name type="common">Slime mold</name>
    <dbReference type="NCBI Taxonomy" id="691883"/>
    <lineage>
        <taxon>Eukaryota</taxon>
        <taxon>Rotosphaerida</taxon>
        <taxon>Fonticulaceae</taxon>
        <taxon>Fonticula</taxon>
    </lineage>
</organism>
<protein>
    <submittedName>
        <fullName evidence="2">Uncharacterized protein</fullName>
    </submittedName>
</protein>
<dbReference type="AlphaFoldDB" id="A0A058Z029"/>